<reference evidence="3" key="1">
    <citation type="submission" date="2021-01" db="EMBL/GenBank/DDBJ databases">
        <title>Whole genome shotgun sequence of Planobispora rosea NBRC 15558.</title>
        <authorList>
            <person name="Komaki H."/>
            <person name="Tamura T."/>
        </authorList>
    </citation>
    <scope>NUCLEOTIDE SEQUENCE</scope>
    <source>
        <strain evidence="3">NBRC 15558</strain>
    </source>
</reference>
<sequence length="136" mass="13424">MRGVLAAAALVAGVSWLTAAPAAGAADGQRVPRGNGLVVPAVERLARTAGLPGLSRASALISVADAGGVAAGLGFPALPFGVPGHPGLRWVEMLSPIPDLPGLPGAPAVRACLRQCDTSSSASSSSSGRPRSTRIR</sequence>
<keyword evidence="4" id="KW-1185">Reference proteome</keyword>
<evidence type="ECO:0000313" key="3">
    <source>
        <dbReference type="EMBL" id="GIH84294.1"/>
    </source>
</evidence>
<evidence type="ECO:0000256" key="1">
    <source>
        <dbReference type="SAM" id="MobiDB-lite"/>
    </source>
</evidence>
<proteinExistence type="predicted"/>
<name>A0A8J3S3E5_PLARO</name>
<protein>
    <recommendedName>
        <fullName evidence="5">Secreted protein</fullName>
    </recommendedName>
</protein>
<evidence type="ECO:0000313" key="4">
    <source>
        <dbReference type="Proteomes" id="UP000655044"/>
    </source>
</evidence>
<comment type="caution">
    <text evidence="3">The sequence shown here is derived from an EMBL/GenBank/DDBJ whole genome shotgun (WGS) entry which is preliminary data.</text>
</comment>
<gene>
    <name evidence="3" type="ORF">Pro02_27020</name>
</gene>
<organism evidence="3 4">
    <name type="scientific">Planobispora rosea</name>
    <dbReference type="NCBI Taxonomy" id="35762"/>
    <lineage>
        <taxon>Bacteria</taxon>
        <taxon>Bacillati</taxon>
        <taxon>Actinomycetota</taxon>
        <taxon>Actinomycetes</taxon>
        <taxon>Streptosporangiales</taxon>
        <taxon>Streptosporangiaceae</taxon>
        <taxon>Planobispora</taxon>
    </lineage>
</organism>
<evidence type="ECO:0008006" key="5">
    <source>
        <dbReference type="Google" id="ProtNLM"/>
    </source>
</evidence>
<dbReference type="AlphaFoldDB" id="A0A8J3S3E5"/>
<dbReference type="EMBL" id="BOOI01000023">
    <property type="protein sequence ID" value="GIH84294.1"/>
    <property type="molecule type" value="Genomic_DNA"/>
</dbReference>
<accession>A0A8J3S3E5</accession>
<feature type="region of interest" description="Disordered" evidence="1">
    <location>
        <begin position="117"/>
        <end position="136"/>
    </location>
</feature>
<feature type="signal peptide" evidence="2">
    <location>
        <begin position="1"/>
        <end position="25"/>
    </location>
</feature>
<evidence type="ECO:0000256" key="2">
    <source>
        <dbReference type="SAM" id="SignalP"/>
    </source>
</evidence>
<feature type="chain" id="PRO_5035156412" description="Secreted protein" evidence="2">
    <location>
        <begin position="26"/>
        <end position="136"/>
    </location>
</feature>
<dbReference type="Proteomes" id="UP000655044">
    <property type="component" value="Unassembled WGS sequence"/>
</dbReference>
<keyword evidence="2" id="KW-0732">Signal</keyword>